<evidence type="ECO:0000313" key="2">
    <source>
        <dbReference type="Proteomes" id="UP000019149"/>
    </source>
</evidence>
<dbReference type="RefSeq" id="XP_024345148.1">
    <property type="nucleotide sequence ID" value="XM_024500438.1"/>
</dbReference>
<dbReference type="Proteomes" id="UP000019149">
    <property type="component" value="Unassembled WGS sequence"/>
</dbReference>
<name>W6U6J0_ECHGR</name>
<proteinExistence type="predicted"/>
<protein>
    <submittedName>
        <fullName evidence="1">Uncharacterized protein</fullName>
    </submittedName>
</protein>
<evidence type="ECO:0000313" key="1">
    <source>
        <dbReference type="EMBL" id="EUB53952.1"/>
    </source>
</evidence>
<sequence>MDSDRKYQAKCVKSNHLSRPFCKSTITIDSANGIGNFGWFRPEDQRRNLEIKLTSRTHSSFVKGREGESIPEQIFQSIFGSAFPCGTCDFSNWRSVVNAIPVSLTTGYRLFSAIAAYPISVAHSSLRAPKEYHDVLSSSSRLAFLSSCPMSVPPLFQNTQFPYLRVIINTCSVV</sequence>
<accession>W6U6J0</accession>
<dbReference type="CTD" id="36346904"/>
<reference evidence="1 2" key="1">
    <citation type="journal article" date="2013" name="Nat. Genet.">
        <title>The genome of the hydatid tapeworm Echinococcus granulosus.</title>
        <authorList>
            <person name="Zheng H."/>
            <person name="Zhang W."/>
            <person name="Zhang L."/>
            <person name="Zhang Z."/>
            <person name="Li J."/>
            <person name="Lu G."/>
            <person name="Zhu Y."/>
            <person name="Wang Y."/>
            <person name="Huang Y."/>
            <person name="Liu J."/>
            <person name="Kang H."/>
            <person name="Chen J."/>
            <person name="Wang L."/>
            <person name="Chen A."/>
            <person name="Yu S."/>
            <person name="Gao Z."/>
            <person name="Jin L."/>
            <person name="Gu W."/>
            <person name="Wang Z."/>
            <person name="Zhao L."/>
            <person name="Shi B."/>
            <person name="Wen H."/>
            <person name="Lin R."/>
            <person name="Jones M.K."/>
            <person name="Brejova B."/>
            <person name="Vinar T."/>
            <person name="Zhao G."/>
            <person name="McManus D.P."/>
            <person name="Chen Z."/>
            <person name="Zhou Y."/>
            <person name="Wang S."/>
        </authorList>
    </citation>
    <scope>NUCLEOTIDE SEQUENCE [LARGE SCALE GENOMIC DNA]</scope>
</reference>
<dbReference type="KEGG" id="egl:EGR_11191"/>
<dbReference type="EMBL" id="APAU02000475">
    <property type="protein sequence ID" value="EUB53952.1"/>
    <property type="molecule type" value="Genomic_DNA"/>
</dbReference>
<keyword evidence="2" id="KW-1185">Reference proteome</keyword>
<gene>
    <name evidence="1" type="ORF">EGR_11191</name>
</gene>
<comment type="caution">
    <text evidence="1">The sequence shown here is derived from an EMBL/GenBank/DDBJ whole genome shotgun (WGS) entry which is preliminary data.</text>
</comment>
<dbReference type="OrthoDB" id="6319182at2759"/>
<dbReference type="AlphaFoldDB" id="W6U6J0"/>
<organism evidence="1 2">
    <name type="scientific">Echinococcus granulosus</name>
    <name type="common">Hydatid tapeworm</name>
    <dbReference type="NCBI Taxonomy" id="6210"/>
    <lineage>
        <taxon>Eukaryota</taxon>
        <taxon>Metazoa</taxon>
        <taxon>Spiralia</taxon>
        <taxon>Lophotrochozoa</taxon>
        <taxon>Platyhelminthes</taxon>
        <taxon>Cestoda</taxon>
        <taxon>Eucestoda</taxon>
        <taxon>Cyclophyllidea</taxon>
        <taxon>Taeniidae</taxon>
        <taxon>Echinococcus</taxon>
        <taxon>Echinococcus granulosus group</taxon>
    </lineage>
</organism>
<dbReference type="GeneID" id="36346904"/>